<feature type="compositionally biased region" description="Polar residues" evidence="1">
    <location>
        <begin position="299"/>
        <end position="315"/>
    </location>
</feature>
<evidence type="ECO:0000313" key="2">
    <source>
        <dbReference type="EMBL" id="MBB6522303.1"/>
    </source>
</evidence>
<protein>
    <submittedName>
        <fullName evidence="2">Uncharacterized protein</fullName>
    </submittedName>
</protein>
<dbReference type="AlphaFoldDB" id="A0A7X0MWB4"/>
<feature type="compositionally biased region" description="Low complexity" evidence="1">
    <location>
        <begin position="410"/>
        <end position="433"/>
    </location>
</feature>
<proteinExistence type="predicted"/>
<dbReference type="Proteomes" id="UP000528457">
    <property type="component" value="Unassembled WGS sequence"/>
</dbReference>
<feature type="compositionally biased region" description="Low complexity" evidence="1">
    <location>
        <begin position="43"/>
        <end position="70"/>
    </location>
</feature>
<feature type="compositionally biased region" description="Basic and acidic residues" evidence="1">
    <location>
        <begin position="187"/>
        <end position="201"/>
    </location>
</feature>
<organism evidence="2 3">
    <name type="scientific">Pseudoteredinibacter isoporae</name>
    <dbReference type="NCBI Taxonomy" id="570281"/>
    <lineage>
        <taxon>Bacteria</taxon>
        <taxon>Pseudomonadati</taxon>
        <taxon>Pseudomonadota</taxon>
        <taxon>Gammaproteobacteria</taxon>
        <taxon>Cellvibrionales</taxon>
        <taxon>Cellvibrionaceae</taxon>
        <taxon>Pseudoteredinibacter</taxon>
    </lineage>
</organism>
<feature type="region of interest" description="Disordered" evidence="1">
    <location>
        <begin position="112"/>
        <end position="500"/>
    </location>
</feature>
<evidence type="ECO:0000313" key="3">
    <source>
        <dbReference type="Proteomes" id="UP000528457"/>
    </source>
</evidence>
<feature type="compositionally biased region" description="Polar residues" evidence="1">
    <location>
        <begin position="382"/>
        <end position="396"/>
    </location>
</feature>
<comment type="caution">
    <text evidence="2">The sequence shown here is derived from an EMBL/GenBank/DDBJ whole genome shotgun (WGS) entry which is preliminary data.</text>
</comment>
<feature type="compositionally biased region" description="Polar residues" evidence="1">
    <location>
        <begin position="449"/>
        <end position="459"/>
    </location>
</feature>
<accession>A0A7X0MWB4</accession>
<feature type="compositionally biased region" description="Basic and acidic residues" evidence="1">
    <location>
        <begin position="360"/>
        <end position="371"/>
    </location>
</feature>
<feature type="region of interest" description="Disordered" evidence="1">
    <location>
        <begin position="39"/>
        <end position="98"/>
    </location>
</feature>
<feature type="compositionally biased region" description="Polar residues" evidence="1">
    <location>
        <begin position="349"/>
        <end position="359"/>
    </location>
</feature>
<dbReference type="EMBL" id="JACHHT010000002">
    <property type="protein sequence ID" value="MBB6522303.1"/>
    <property type="molecule type" value="Genomic_DNA"/>
</dbReference>
<feature type="compositionally biased region" description="Polar residues" evidence="1">
    <location>
        <begin position="123"/>
        <end position="132"/>
    </location>
</feature>
<feature type="compositionally biased region" description="Acidic residues" evidence="1">
    <location>
        <begin position="484"/>
        <end position="495"/>
    </location>
</feature>
<feature type="compositionally biased region" description="Polar residues" evidence="1">
    <location>
        <begin position="219"/>
        <end position="228"/>
    </location>
</feature>
<feature type="compositionally biased region" description="Polar residues" evidence="1">
    <location>
        <begin position="321"/>
        <end position="332"/>
    </location>
</feature>
<sequence>MTDQPTKTKQQLLAELESIMSMLDEDAVIPTLDTVVEPEAKSTQATAAPQAPEAATIETTSTAETLGTATSPTKPEPVPATTPELTPKQEPPVESSDFNADINTEFRQAMEVEIDIPDVPVPDSQTLFGNSEEQTDEESKEQSIEEPNASPDEEMDLLDKVSQKFGIDTSKLIKHSQPEEATAAAELKTEPKAEAKPEYRQNEQQNEPSSALETGKTPEPNSNAQQNPFPAPNRKPHLFNGEAQAEAPLPGQQHLFDSEPETKSEQAFKPEELDLTLKSEPQLELTSEPDRKADINVTAPKTSIETSQEASSKINKPSAENLLSDTEQSEQAQGKPENPFKHSSESSSTYPPASLMNSFRRSEPSFVEERSQTIPEPAKDTATAQPETEALQTASSPEYEVATDADAAVDDTPALESESPEPSEASLPLPETSYSLAEPSVSEAVISEPTAQQPYTADSISIEADAPKPEEPEAPTDETVVISEPEDSLPIEPQDEPTQTDPEAIVDEILEEYLPKLEAELRKRLLDAVSKDLDL</sequence>
<gene>
    <name evidence="2" type="ORF">HNR48_002588</name>
</gene>
<dbReference type="InParanoid" id="A0A7X0MWB4"/>
<keyword evidence="3" id="KW-1185">Reference proteome</keyword>
<name>A0A7X0MWB4_9GAMM</name>
<reference evidence="2 3" key="1">
    <citation type="submission" date="2020-08" db="EMBL/GenBank/DDBJ databases">
        <title>Genomic Encyclopedia of Type Strains, Phase IV (KMG-IV): sequencing the most valuable type-strain genomes for metagenomic binning, comparative biology and taxonomic classification.</title>
        <authorList>
            <person name="Goeker M."/>
        </authorList>
    </citation>
    <scope>NUCLEOTIDE SEQUENCE [LARGE SCALE GENOMIC DNA]</scope>
    <source>
        <strain evidence="2 3">DSM 22368</strain>
    </source>
</reference>
<feature type="compositionally biased region" description="Basic and acidic residues" evidence="1">
    <location>
        <begin position="256"/>
        <end position="277"/>
    </location>
</feature>
<feature type="compositionally biased region" description="Polar residues" evidence="1">
    <location>
        <begin position="202"/>
        <end position="212"/>
    </location>
</feature>
<dbReference type="RefSeq" id="WP_166846190.1">
    <property type="nucleotide sequence ID" value="NZ_JAAONY010000002.1"/>
</dbReference>
<evidence type="ECO:0000256" key="1">
    <source>
        <dbReference type="SAM" id="MobiDB-lite"/>
    </source>
</evidence>